<evidence type="ECO:0000313" key="10">
    <source>
        <dbReference type="EMBL" id="QDT63111.1"/>
    </source>
</evidence>
<organism evidence="10 11">
    <name type="scientific">Calycomorphotria hydatis</name>
    <dbReference type="NCBI Taxonomy" id="2528027"/>
    <lineage>
        <taxon>Bacteria</taxon>
        <taxon>Pseudomonadati</taxon>
        <taxon>Planctomycetota</taxon>
        <taxon>Planctomycetia</taxon>
        <taxon>Planctomycetales</taxon>
        <taxon>Planctomycetaceae</taxon>
        <taxon>Calycomorphotria</taxon>
    </lineage>
</organism>
<dbReference type="RefSeq" id="WP_231734130.1">
    <property type="nucleotide sequence ID" value="NZ_CP036316.1"/>
</dbReference>
<keyword evidence="4 10" id="KW-0808">Transferase</keyword>
<dbReference type="Gene3D" id="1.10.287.130">
    <property type="match status" value="1"/>
</dbReference>
<dbReference type="InterPro" id="IPR036890">
    <property type="entry name" value="HATPase_C_sf"/>
</dbReference>
<dbReference type="Gene3D" id="3.30.565.10">
    <property type="entry name" value="Histidine kinase-like ATPase, C-terminal domain"/>
    <property type="match status" value="1"/>
</dbReference>
<keyword evidence="6" id="KW-0418">Kinase</keyword>
<comment type="catalytic activity">
    <reaction evidence="1">
        <text>ATP + protein L-histidine = ADP + protein N-phospho-L-histidine.</text>
        <dbReference type="EC" id="2.7.13.3"/>
    </reaction>
</comment>
<dbReference type="SMART" id="SM00387">
    <property type="entry name" value="HATPase_c"/>
    <property type="match status" value="1"/>
</dbReference>
<keyword evidence="5" id="KW-0547">Nucleotide-binding</keyword>
<name>A0A517T431_9PLAN</name>
<dbReference type="GO" id="GO:0000155">
    <property type="term" value="F:phosphorelay sensor kinase activity"/>
    <property type="evidence" value="ECO:0007669"/>
    <property type="project" value="InterPro"/>
</dbReference>
<dbReference type="InterPro" id="IPR004358">
    <property type="entry name" value="Sig_transdc_His_kin-like_C"/>
</dbReference>
<dbReference type="PRINTS" id="PR00344">
    <property type="entry name" value="BCTRLSENSOR"/>
</dbReference>
<dbReference type="InterPro" id="IPR005467">
    <property type="entry name" value="His_kinase_dom"/>
</dbReference>
<dbReference type="PANTHER" id="PTHR43065:SF46">
    <property type="entry name" value="C4-DICARBOXYLATE TRANSPORT SENSOR PROTEIN DCTB"/>
    <property type="match status" value="1"/>
</dbReference>
<dbReference type="EMBL" id="CP036316">
    <property type="protein sequence ID" value="QDT63111.1"/>
    <property type="molecule type" value="Genomic_DNA"/>
</dbReference>
<reference evidence="10 11" key="1">
    <citation type="submission" date="2019-02" db="EMBL/GenBank/DDBJ databases">
        <title>Deep-cultivation of Planctomycetes and their phenomic and genomic characterization uncovers novel biology.</title>
        <authorList>
            <person name="Wiegand S."/>
            <person name="Jogler M."/>
            <person name="Boedeker C."/>
            <person name="Pinto D."/>
            <person name="Vollmers J."/>
            <person name="Rivas-Marin E."/>
            <person name="Kohn T."/>
            <person name="Peeters S.H."/>
            <person name="Heuer A."/>
            <person name="Rast P."/>
            <person name="Oberbeckmann S."/>
            <person name="Bunk B."/>
            <person name="Jeske O."/>
            <person name="Meyerdierks A."/>
            <person name="Storesund J.E."/>
            <person name="Kallscheuer N."/>
            <person name="Luecker S."/>
            <person name="Lage O.M."/>
            <person name="Pohl T."/>
            <person name="Merkel B.J."/>
            <person name="Hornburger P."/>
            <person name="Mueller R.-W."/>
            <person name="Bruemmer F."/>
            <person name="Labrenz M."/>
            <person name="Spormann A.M."/>
            <person name="Op den Camp H."/>
            <person name="Overmann J."/>
            <person name="Amann R."/>
            <person name="Jetten M.S.M."/>
            <person name="Mascher T."/>
            <person name="Medema M.H."/>
            <person name="Devos D.P."/>
            <person name="Kaster A.-K."/>
            <person name="Ovreas L."/>
            <person name="Rohde M."/>
            <person name="Galperin M.Y."/>
            <person name="Jogler C."/>
        </authorList>
    </citation>
    <scope>NUCLEOTIDE SEQUENCE [LARGE SCALE GENOMIC DNA]</scope>
    <source>
        <strain evidence="10 11">V22</strain>
    </source>
</reference>
<dbReference type="AlphaFoldDB" id="A0A517T431"/>
<feature type="domain" description="Histidine kinase" evidence="9">
    <location>
        <begin position="39"/>
        <end position="251"/>
    </location>
</feature>
<evidence type="ECO:0000256" key="6">
    <source>
        <dbReference type="ARBA" id="ARBA00022777"/>
    </source>
</evidence>
<accession>A0A517T431</accession>
<dbReference type="InterPro" id="IPR003594">
    <property type="entry name" value="HATPase_dom"/>
</dbReference>
<evidence type="ECO:0000256" key="7">
    <source>
        <dbReference type="ARBA" id="ARBA00022840"/>
    </source>
</evidence>
<dbReference type="Pfam" id="PF02518">
    <property type="entry name" value="HATPase_c"/>
    <property type="match status" value="1"/>
</dbReference>
<dbReference type="CDD" id="cd00082">
    <property type="entry name" value="HisKA"/>
    <property type="match status" value="1"/>
</dbReference>
<dbReference type="EC" id="2.7.13.3" evidence="2"/>
<evidence type="ECO:0000256" key="4">
    <source>
        <dbReference type="ARBA" id="ARBA00022679"/>
    </source>
</evidence>
<protein>
    <recommendedName>
        <fullName evidence="2">histidine kinase</fullName>
        <ecNumber evidence="2">2.7.13.3</ecNumber>
    </recommendedName>
</protein>
<dbReference type="KEGG" id="chya:V22_03110"/>
<evidence type="ECO:0000256" key="2">
    <source>
        <dbReference type="ARBA" id="ARBA00012438"/>
    </source>
</evidence>
<dbReference type="Pfam" id="PF00512">
    <property type="entry name" value="HisKA"/>
    <property type="match status" value="1"/>
</dbReference>
<evidence type="ECO:0000256" key="8">
    <source>
        <dbReference type="ARBA" id="ARBA00023012"/>
    </source>
</evidence>
<evidence type="ECO:0000256" key="3">
    <source>
        <dbReference type="ARBA" id="ARBA00022553"/>
    </source>
</evidence>
<sequence length="251" mass="27779">MTVASSNSVRIEDDPLAADHLNTDALQAKYKELAALAGGLAHEIRNPLSTIGLNLELMAEDLDPPQSPRDRRLLTKLENVRKECDHLDEILKAFLQYTKAGQPALDEGDVNQAIRDFIDFFQHRAAAAGVELRDHLRTDLPAVKLDETLFRQVLMNLGLNAVQAMEAGGVLEFMTDQDSDEVTIRIIDNGPGIDEQTRERMFDAFYSTRPGGHGLGLPTVKRIIEAHCGTIYCESDPGMGTRFTIRLPIDA</sequence>
<keyword evidence="3" id="KW-0597">Phosphoprotein</keyword>
<dbReference type="InterPro" id="IPR036097">
    <property type="entry name" value="HisK_dim/P_sf"/>
</dbReference>
<gene>
    <name evidence="10" type="primary">zraS_1</name>
    <name evidence="10" type="ORF">V22_03110</name>
</gene>
<dbReference type="SUPFAM" id="SSF47384">
    <property type="entry name" value="Homodimeric domain of signal transducing histidine kinase"/>
    <property type="match status" value="1"/>
</dbReference>
<dbReference type="SMART" id="SM00388">
    <property type="entry name" value="HisKA"/>
    <property type="match status" value="1"/>
</dbReference>
<dbReference type="SUPFAM" id="SSF55874">
    <property type="entry name" value="ATPase domain of HSP90 chaperone/DNA topoisomerase II/histidine kinase"/>
    <property type="match status" value="1"/>
</dbReference>
<evidence type="ECO:0000256" key="5">
    <source>
        <dbReference type="ARBA" id="ARBA00022741"/>
    </source>
</evidence>
<dbReference type="Proteomes" id="UP000319976">
    <property type="component" value="Chromosome"/>
</dbReference>
<evidence type="ECO:0000259" key="9">
    <source>
        <dbReference type="PROSITE" id="PS50109"/>
    </source>
</evidence>
<proteinExistence type="predicted"/>
<dbReference type="InterPro" id="IPR003661">
    <property type="entry name" value="HisK_dim/P_dom"/>
</dbReference>
<dbReference type="PROSITE" id="PS50109">
    <property type="entry name" value="HIS_KIN"/>
    <property type="match status" value="1"/>
</dbReference>
<keyword evidence="11" id="KW-1185">Reference proteome</keyword>
<dbReference type="GO" id="GO:0005524">
    <property type="term" value="F:ATP binding"/>
    <property type="evidence" value="ECO:0007669"/>
    <property type="project" value="UniProtKB-KW"/>
</dbReference>
<keyword evidence="8" id="KW-0902">Two-component regulatory system</keyword>
<evidence type="ECO:0000313" key="11">
    <source>
        <dbReference type="Proteomes" id="UP000319976"/>
    </source>
</evidence>
<evidence type="ECO:0000256" key="1">
    <source>
        <dbReference type="ARBA" id="ARBA00000085"/>
    </source>
</evidence>
<keyword evidence="7" id="KW-0067">ATP-binding</keyword>
<dbReference type="PANTHER" id="PTHR43065">
    <property type="entry name" value="SENSOR HISTIDINE KINASE"/>
    <property type="match status" value="1"/>
</dbReference>